<organism evidence="14 15">
    <name type="scientific">Fannyhessea vaginae PB189-T1-4</name>
    <dbReference type="NCBI Taxonomy" id="866774"/>
    <lineage>
        <taxon>Bacteria</taxon>
        <taxon>Bacillati</taxon>
        <taxon>Actinomycetota</taxon>
        <taxon>Coriobacteriia</taxon>
        <taxon>Coriobacteriales</taxon>
        <taxon>Atopobiaceae</taxon>
        <taxon>Fannyhessea</taxon>
    </lineage>
</organism>
<dbReference type="InterPro" id="IPR000462">
    <property type="entry name" value="CDP-OH_P_trans"/>
</dbReference>
<evidence type="ECO:0000313" key="14">
    <source>
        <dbReference type="EMBL" id="EFL43714.1"/>
    </source>
</evidence>
<dbReference type="InterPro" id="IPR050324">
    <property type="entry name" value="CDP-alcohol_PTase-I"/>
</dbReference>
<evidence type="ECO:0000256" key="3">
    <source>
        <dbReference type="ARBA" id="ARBA00022516"/>
    </source>
</evidence>
<evidence type="ECO:0000256" key="11">
    <source>
        <dbReference type="RuleBase" id="RU003750"/>
    </source>
</evidence>
<feature type="region of interest" description="Disordered" evidence="12">
    <location>
        <begin position="44"/>
        <end position="73"/>
    </location>
</feature>
<feature type="compositionally biased region" description="Polar residues" evidence="12">
    <location>
        <begin position="45"/>
        <end position="59"/>
    </location>
</feature>
<protein>
    <submittedName>
        <fullName evidence="14">CDP-diacylglycerol--glycerol-3-phosphate 3-phosphatidyltransferase</fullName>
    </submittedName>
</protein>
<dbReference type="Gene3D" id="1.20.120.1760">
    <property type="match status" value="1"/>
</dbReference>
<keyword evidence="4 11" id="KW-0808">Transferase</keyword>
<keyword evidence="15" id="KW-1185">Reference proteome</keyword>
<keyword evidence="7" id="KW-0443">Lipid metabolism</keyword>
<dbReference type="Pfam" id="PF01066">
    <property type="entry name" value="CDP-OH_P_transf"/>
    <property type="match status" value="1"/>
</dbReference>
<dbReference type="RefSeq" id="WP_006304577.1">
    <property type="nucleotide sequence ID" value="NZ_AEDQ01000030.1"/>
</dbReference>
<evidence type="ECO:0000256" key="9">
    <source>
        <dbReference type="ARBA" id="ARBA00023209"/>
    </source>
</evidence>
<evidence type="ECO:0000256" key="5">
    <source>
        <dbReference type="ARBA" id="ARBA00022692"/>
    </source>
</evidence>
<proteinExistence type="inferred from homology"/>
<evidence type="ECO:0000256" key="8">
    <source>
        <dbReference type="ARBA" id="ARBA00023136"/>
    </source>
</evidence>
<feature type="transmembrane region" description="Helical" evidence="13">
    <location>
        <begin position="193"/>
        <end position="216"/>
    </location>
</feature>
<reference evidence="14 15" key="1">
    <citation type="submission" date="2010-08" db="EMBL/GenBank/DDBJ databases">
        <authorList>
            <person name="Durkin A.S."/>
            <person name="Madupu R."/>
            <person name="Torralba M."/>
            <person name="Gillis M."/>
            <person name="Methe B."/>
            <person name="Sutton G."/>
            <person name="Nelson K.E."/>
        </authorList>
    </citation>
    <scope>NUCLEOTIDE SEQUENCE [LARGE SCALE GENOMIC DNA]</scope>
    <source>
        <strain evidence="14 15">PB189-T1-4</strain>
    </source>
</reference>
<evidence type="ECO:0000313" key="15">
    <source>
        <dbReference type="Proteomes" id="UP000004431"/>
    </source>
</evidence>
<accession>A0ABN0AYV8</accession>
<evidence type="ECO:0000256" key="10">
    <source>
        <dbReference type="ARBA" id="ARBA00023264"/>
    </source>
</evidence>
<feature type="transmembrane region" description="Helical" evidence="13">
    <location>
        <begin position="236"/>
        <end position="262"/>
    </location>
</feature>
<keyword evidence="6 13" id="KW-1133">Transmembrane helix</keyword>
<feature type="region of interest" description="Disordered" evidence="12">
    <location>
        <begin position="1"/>
        <end position="24"/>
    </location>
</feature>
<keyword evidence="9" id="KW-0594">Phospholipid biosynthesis</keyword>
<dbReference type="PANTHER" id="PTHR14269:SF62">
    <property type="entry name" value="CDP-DIACYLGLYCEROL--GLYCEROL-3-PHOSPHATE 3-PHOSPHATIDYLTRANSFERASE 1, CHLOROPLASTIC"/>
    <property type="match status" value="1"/>
</dbReference>
<gene>
    <name evidence="14" type="ORF">HMPREF9248_0173</name>
</gene>
<comment type="similarity">
    <text evidence="2 11">Belongs to the CDP-alcohol phosphatidyltransferase class-I family.</text>
</comment>
<dbReference type="PROSITE" id="PS00379">
    <property type="entry name" value="CDP_ALCOHOL_P_TRANSF"/>
    <property type="match status" value="1"/>
</dbReference>
<comment type="caution">
    <text evidence="14">The sequence shown here is derived from an EMBL/GenBank/DDBJ whole genome shotgun (WGS) entry which is preliminary data.</text>
</comment>
<evidence type="ECO:0000256" key="4">
    <source>
        <dbReference type="ARBA" id="ARBA00022679"/>
    </source>
</evidence>
<feature type="transmembrane region" description="Helical" evidence="13">
    <location>
        <begin position="149"/>
        <end position="173"/>
    </location>
</feature>
<keyword evidence="10" id="KW-1208">Phospholipid metabolism</keyword>
<evidence type="ECO:0000256" key="1">
    <source>
        <dbReference type="ARBA" id="ARBA00004141"/>
    </source>
</evidence>
<keyword evidence="3" id="KW-0444">Lipid biosynthesis</keyword>
<evidence type="ECO:0000256" key="13">
    <source>
        <dbReference type="SAM" id="Phobius"/>
    </source>
</evidence>
<evidence type="ECO:0000256" key="12">
    <source>
        <dbReference type="SAM" id="MobiDB-lite"/>
    </source>
</evidence>
<keyword evidence="8 13" id="KW-0472">Membrane</keyword>
<comment type="subcellular location">
    <subcellularLocation>
        <location evidence="1">Membrane</location>
        <topology evidence="1">Multi-pass membrane protein</topology>
    </subcellularLocation>
</comment>
<keyword evidence="5 13" id="KW-0812">Transmembrane</keyword>
<evidence type="ECO:0000256" key="6">
    <source>
        <dbReference type="ARBA" id="ARBA00022989"/>
    </source>
</evidence>
<dbReference type="PANTHER" id="PTHR14269">
    <property type="entry name" value="CDP-DIACYLGLYCEROL--GLYCEROL-3-PHOSPHATE 3-PHOSPHATIDYLTRANSFERASE-RELATED"/>
    <property type="match status" value="1"/>
</dbReference>
<dbReference type="InterPro" id="IPR043130">
    <property type="entry name" value="CDP-OH_PTrfase_TM_dom"/>
</dbReference>
<sequence>MACKRTTSQQPHSNTPAQTDARARLNHSQKRIASYLVRTEHTEFTEQISGTQPAQTSSDLLKPHNPQAPVGSSDNPSFEILTLANCITFARLLLTLVFLVLFSLKIYRIPALICYIVAAVTDFLDGQVARRTQTVSWLGKIMDPIMDRVLLVAGVIGLVVTEEVPVWIAVYVIGRDMLMAYGSFVLRKHDLPVLDVILIGKVATACLMTGFCDMLIGYPQVNGLNLTSLAAFPGFNAQACAVGIFFIYAGCICSVIAAAIYIKEGCALLKRQAARTR</sequence>
<dbReference type="EMBL" id="AEDQ01000030">
    <property type="protein sequence ID" value="EFL43714.1"/>
    <property type="molecule type" value="Genomic_DNA"/>
</dbReference>
<name>A0ABN0AYV8_9ACTN</name>
<dbReference type="InterPro" id="IPR048254">
    <property type="entry name" value="CDP_ALCOHOL_P_TRANSF_CS"/>
</dbReference>
<dbReference type="Proteomes" id="UP000004431">
    <property type="component" value="Unassembled WGS sequence"/>
</dbReference>
<evidence type="ECO:0000256" key="2">
    <source>
        <dbReference type="ARBA" id="ARBA00010441"/>
    </source>
</evidence>
<feature type="compositionally biased region" description="Polar residues" evidence="12">
    <location>
        <begin position="1"/>
        <end position="18"/>
    </location>
</feature>
<evidence type="ECO:0000256" key="7">
    <source>
        <dbReference type="ARBA" id="ARBA00023098"/>
    </source>
</evidence>